<dbReference type="EMBL" id="FWXI01000005">
    <property type="protein sequence ID" value="SMC56369.1"/>
    <property type="molecule type" value="Genomic_DNA"/>
</dbReference>
<dbReference type="InterPro" id="IPR022301">
    <property type="entry name" value="Integral_membrane_YjbE"/>
</dbReference>
<feature type="transmembrane region" description="Helical" evidence="6">
    <location>
        <begin position="75"/>
        <end position="92"/>
    </location>
</feature>
<comment type="subcellular location">
    <subcellularLocation>
        <location evidence="1">Membrane</location>
        <topology evidence="1">Multi-pass membrane protein</topology>
    </subcellularLocation>
</comment>
<proteinExistence type="inferred from homology"/>
<dbReference type="PANTHER" id="PTHR30238">
    <property type="entry name" value="MEMBRANE BOUND PREDICTED REDOX MODULATOR"/>
    <property type="match status" value="1"/>
</dbReference>
<keyword evidence="4 6" id="KW-1133">Transmembrane helix</keyword>
<feature type="transmembrane region" description="Helical" evidence="6">
    <location>
        <begin position="113"/>
        <end position="135"/>
    </location>
</feature>
<sequence length="229" mass="24346">MEFFGTIGPEWFMALGSILLINLVLSGDNAVIIALASKNLPLSQRKQAIMWGSLGAVILRIILTFVAAYLLDIPYLQFAGGLALLYIAISLLKQDSTEGEYGEATSYREAIKVILFADLIMSLDNVLALAAISQTVPSGKYGLITVGLATSIPLVVFGAQILMKLMDRFPAIIYIGAGVLGYAAAEMIISDKAVGPYVSDYALFLEVGLSLAVVVAGYLMNSRSAKAPS</sequence>
<evidence type="ECO:0000256" key="1">
    <source>
        <dbReference type="ARBA" id="ARBA00004141"/>
    </source>
</evidence>
<name>A0A1W2A6K5_9FIRM</name>
<reference evidence="7 8" key="1">
    <citation type="submission" date="2017-04" db="EMBL/GenBank/DDBJ databases">
        <authorList>
            <person name="Afonso C.L."/>
            <person name="Miller P.J."/>
            <person name="Scott M.A."/>
            <person name="Spackman E."/>
            <person name="Goraichik I."/>
            <person name="Dimitrov K.M."/>
            <person name="Suarez D.L."/>
            <person name="Swayne D.E."/>
        </authorList>
    </citation>
    <scope>NUCLEOTIDE SEQUENCE [LARGE SCALE GENOMIC DNA]</scope>
    <source>
        <strain evidence="7 8">DSM 5090</strain>
    </source>
</reference>
<keyword evidence="8" id="KW-1185">Reference proteome</keyword>
<dbReference type="RefSeq" id="WP_084575052.1">
    <property type="nucleotide sequence ID" value="NZ_CP155572.1"/>
</dbReference>
<protein>
    <submittedName>
        <fullName evidence="7">Integral membrane protein, YjbE family</fullName>
    </submittedName>
</protein>
<evidence type="ECO:0000313" key="8">
    <source>
        <dbReference type="Proteomes" id="UP000192738"/>
    </source>
</evidence>
<feature type="transmembrane region" description="Helical" evidence="6">
    <location>
        <begin position="201"/>
        <end position="220"/>
    </location>
</feature>
<feature type="transmembrane region" description="Helical" evidence="6">
    <location>
        <begin position="141"/>
        <end position="159"/>
    </location>
</feature>
<evidence type="ECO:0000313" key="7">
    <source>
        <dbReference type="EMBL" id="SMC56369.1"/>
    </source>
</evidence>
<evidence type="ECO:0000256" key="3">
    <source>
        <dbReference type="ARBA" id="ARBA00022692"/>
    </source>
</evidence>
<dbReference type="GO" id="GO:0016020">
    <property type="term" value="C:membrane"/>
    <property type="evidence" value="ECO:0007669"/>
    <property type="project" value="UniProtKB-SubCell"/>
</dbReference>
<dbReference type="PANTHER" id="PTHR30238:SF4">
    <property type="entry name" value="SLL1022 PROTEIN"/>
    <property type="match status" value="1"/>
</dbReference>
<feature type="transmembrane region" description="Helical" evidence="6">
    <location>
        <begin position="48"/>
        <end position="69"/>
    </location>
</feature>
<dbReference type="InterPro" id="IPR005496">
    <property type="entry name" value="Integral_membrane_TerC"/>
</dbReference>
<dbReference type="NCBIfam" id="TIGR03717">
    <property type="entry name" value="R_switched_YjbE"/>
    <property type="match status" value="1"/>
</dbReference>
<feature type="transmembrane region" description="Helical" evidence="6">
    <location>
        <begin position="171"/>
        <end position="189"/>
    </location>
</feature>
<gene>
    <name evidence="7" type="ORF">SAMN04488500_105117</name>
</gene>
<dbReference type="AlphaFoldDB" id="A0A1W2A6K5"/>
<keyword evidence="3 6" id="KW-0812">Transmembrane</keyword>
<evidence type="ECO:0000256" key="4">
    <source>
        <dbReference type="ARBA" id="ARBA00022989"/>
    </source>
</evidence>
<dbReference type="Pfam" id="PF03741">
    <property type="entry name" value="TerC"/>
    <property type="match status" value="1"/>
</dbReference>
<evidence type="ECO:0000256" key="5">
    <source>
        <dbReference type="ARBA" id="ARBA00023136"/>
    </source>
</evidence>
<organism evidence="7 8">
    <name type="scientific">Sporomusa malonica</name>
    <dbReference type="NCBI Taxonomy" id="112901"/>
    <lineage>
        <taxon>Bacteria</taxon>
        <taxon>Bacillati</taxon>
        <taxon>Bacillota</taxon>
        <taxon>Negativicutes</taxon>
        <taxon>Selenomonadales</taxon>
        <taxon>Sporomusaceae</taxon>
        <taxon>Sporomusa</taxon>
    </lineage>
</organism>
<evidence type="ECO:0000256" key="2">
    <source>
        <dbReference type="ARBA" id="ARBA00007511"/>
    </source>
</evidence>
<comment type="similarity">
    <text evidence="2">Belongs to the TerC family.</text>
</comment>
<keyword evidence="5 6" id="KW-0472">Membrane</keyword>
<evidence type="ECO:0000256" key="6">
    <source>
        <dbReference type="SAM" id="Phobius"/>
    </source>
</evidence>
<feature type="transmembrane region" description="Helical" evidence="6">
    <location>
        <begin position="12"/>
        <end position="36"/>
    </location>
</feature>
<accession>A0A1W2A6K5</accession>
<dbReference type="Proteomes" id="UP000192738">
    <property type="component" value="Unassembled WGS sequence"/>
</dbReference>